<gene>
    <name evidence="1" type="ORF">A2908_02235</name>
</gene>
<evidence type="ECO:0008006" key="3">
    <source>
        <dbReference type="Google" id="ProtNLM"/>
    </source>
</evidence>
<dbReference type="SUPFAM" id="SSF49503">
    <property type="entry name" value="Cupredoxins"/>
    <property type="match status" value="1"/>
</dbReference>
<evidence type="ECO:0000313" key="2">
    <source>
        <dbReference type="Proteomes" id="UP000176774"/>
    </source>
</evidence>
<comment type="caution">
    <text evidence="1">The sequence shown here is derived from an EMBL/GenBank/DDBJ whole genome shotgun (WGS) entry which is preliminary data.</text>
</comment>
<dbReference type="Gene3D" id="2.60.40.420">
    <property type="entry name" value="Cupredoxins - blue copper proteins"/>
    <property type="match status" value="1"/>
</dbReference>
<sequence length="167" mass="18513">MKKIIIILVGVAVVATGGYFLIIKMDNDKQQLLGEDQQTNQQPQNQTNNTNISDSLVSDQIQVQTYEVIYTDAGYAPSELKINTGDTVVFKNESSFGMWTASAMHPNHTTYSGTSLQQHCPDLENNDFDQCKNGNPGTSWNFTFSKAGTFGYHNHAKSSHFGKIIVE</sequence>
<dbReference type="InterPro" id="IPR008972">
    <property type="entry name" value="Cupredoxin"/>
</dbReference>
<reference evidence="1 2" key="1">
    <citation type="journal article" date="2016" name="Nat. Commun.">
        <title>Thousands of microbial genomes shed light on interconnected biogeochemical processes in an aquifer system.</title>
        <authorList>
            <person name="Anantharaman K."/>
            <person name="Brown C.T."/>
            <person name="Hug L.A."/>
            <person name="Sharon I."/>
            <person name="Castelle C.J."/>
            <person name="Probst A.J."/>
            <person name="Thomas B.C."/>
            <person name="Singh A."/>
            <person name="Wilkins M.J."/>
            <person name="Karaoz U."/>
            <person name="Brodie E.L."/>
            <person name="Williams K.H."/>
            <person name="Hubbard S.S."/>
            <person name="Banfield J.F."/>
        </authorList>
    </citation>
    <scope>NUCLEOTIDE SEQUENCE [LARGE SCALE GENOMIC DNA]</scope>
</reference>
<dbReference type="Proteomes" id="UP000176774">
    <property type="component" value="Unassembled WGS sequence"/>
</dbReference>
<organism evidence="1 2">
    <name type="scientific">Candidatus Staskawiczbacteria bacterium RIFCSPLOWO2_01_FULL_38_12b</name>
    <dbReference type="NCBI Taxonomy" id="1802214"/>
    <lineage>
        <taxon>Bacteria</taxon>
        <taxon>Candidatus Staskawicziibacteriota</taxon>
    </lineage>
</organism>
<name>A0A1G2IDY9_9BACT</name>
<dbReference type="EMBL" id="MHPA01000017">
    <property type="protein sequence ID" value="OGZ72995.1"/>
    <property type="molecule type" value="Genomic_DNA"/>
</dbReference>
<dbReference type="AlphaFoldDB" id="A0A1G2IDY9"/>
<protein>
    <recommendedName>
        <fullName evidence="3">Blue (type 1) copper domain-containing protein</fullName>
    </recommendedName>
</protein>
<dbReference type="STRING" id="1802214.A2908_02235"/>
<evidence type="ECO:0000313" key="1">
    <source>
        <dbReference type="EMBL" id="OGZ72995.1"/>
    </source>
</evidence>
<accession>A0A1G2IDY9</accession>
<proteinExistence type="predicted"/>